<feature type="chain" id="PRO_5003446647" evidence="1">
    <location>
        <begin position="18"/>
        <end position="262"/>
    </location>
</feature>
<dbReference type="InterPro" id="IPR023346">
    <property type="entry name" value="Lysozyme-like_dom_sf"/>
</dbReference>
<dbReference type="AlphaFoldDB" id="G3JRP5"/>
<evidence type="ECO:0000256" key="1">
    <source>
        <dbReference type="SAM" id="SignalP"/>
    </source>
</evidence>
<gene>
    <name evidence="2" type="ORF">CCM_08479</name>
</gene>
<organism evidence="2 3">
    <name type="scientific">Cordyceps militaris (strain CM01)</name>
    <name type="common">Caterpillar fungus</name>
    <dbReference type="NCBI Taxonomy" id="983644"/>
    <lineage>
        <taxon>Eukaryota</taxon>
        <taxon>Fungi</taxon>
        <taxon>Dikarya</taxon>
        <taxon>Ascomycota</taxon>
        <taxon>Pezizomycotina</taxon>
        <taxon>Sordariomycetes</taxon>
        <taxon>Hypocreomycetidae</taxon>
        <taxon>Hypocreales</taxon>
        <taxon>Cordycipitaceae</taxon>
        <taxon>Cordyceps</taxon>
    </lineage>
</organism>
<protein>
    <submittedName>
        <fullName evidence="2">Muramidase, putative</fullName>
    </submittedName>
</protein>
<dbReference type="GeneID" id="18170486"/>
<dbReference type="EMBL" id="JH126405">
    <property type="protein sequence ID" value="EGX88435.1"/>
    <property type="molecule type" value="Genomic_DNA"/>
</dbReference>
<evidence type="ECO:0000313" key="2">
    <source>
        <dbReference type="EMBL" id="EGX88435.1"/>
    </source>
</evidence>
<dbReference type="SUPFAM" id="SSF53955">
    <property type="entry name" value="Lysozyme-like"/>
    <property type="match status" value="1"/>
</dbReference>
<evidence type="ECO:0000313" key="3">
    <source>
        <dbReference type="Proteomes" id="UP000001610"/>
    </source>
</evidence>
<dbReference type="OrthoDB" id="1193027at2759"/>
<dbReference type="InParanoid" id="G3JRP5"/>
<dbReference type="VEuPathDB" id="FungiDB:CCM_08479"/>
<name>G3JRP5_CORMM</name>
<accession>G3JRP5</accession>
<sequence>MHLNRAFAVLLASPALAIPVAQLEHPNIAGKVHGLIAQNNSTNIHNGTGAGRDQYRMYTGNGSPASGWPARSDWVSFEYIGNVNRRDRFAKNRAAMLSSCSRFGVPNNSEAEVSAIRDGILKVATETGVDSRFILAIIMQESTGCVRVHSTVGSHRNPGLMQDHDGAATCNDRGTVQHPCPASTIEQMIRDGTAGTPRGDGLLQCLSAAGSADVAAFYRAARKYNSGHAPEDLGTGGATACYASDVANRLTGWVSAASKCTL</sequence>
<keyword evidence="3" id="KW-1185">Reference proteome</keyword>
<proteinExistence type="predicted"/>
<dbReference type="OMA" id="YMFTANT"/>
<dbReference type="eggNOG" id="ENOG502QTS6">
    <property type="taxonomic scope" value="Eukaryota"/>
</dbReference>
<reference evidence="2 3" key="1">
    <citation type="journal article" date="2011" name="Genome Biol.">
        <title>Genome sequence of the insect pathogenic fungus Cordyceps militaris, a valued traditional Chinese medicine.</title>
        <authorList>
            <person name="Zheng P."/>
            <person name="Xia Y."/>
            <person name="Xiao G."/>
            <person name="Xiong C."/>
            <person name="Hu X."/>
            <person name="Zhang S."/>
            <person name="Zheng H."/>
            <person name="Huang Y."/>
            <person name="Zhou Y."/>
            <person name="Wang S."/>
            <person name="Zhao G.P."/>
            <person name="Liu X."/>
            <person name="St Leger R.J."/>
            <person name="Wang C."/>
        </authorList>
    </citation>
    <scope>NUCLEOTIDE SEQUENCE [LARGE SCALE GENOMIC DNA]</scope>
    <source>
        <strain evidence="2 3">CM01</strain>
    </source>
</reference>
<dbReference type="HOGENOM" id="CLU_058267_2_1_1"/>
<dbReference type="KEGG" id="cmt:CCM_08479"/>
<feature type="signal peptide" evidence="1">
    <location>
        <begin position="1"/>
        <end position="17"/>
    </location>
</feature>
<dbReference type="RefSeq" id="XP_006673680.1">
    <property type="nucleotide sequence ID" value="XM_006673617.1"/>
</dbReference>
<keyword evidence="1" id="KW-0732">Signal</keyword>
<dbReference type="Gene3D" id="1.10.530.10">
    <property type="match status" value="1"/>
</dbReference>
<dbReference type="Proteomes" id="UP000001610">
    <property type="component" value="Unassembled WGS sequence"/>
</dbReference>